<dbReference type="Proteomes" id="UP000283569">
    <property type="component" value="Unassembled WGS sequence"/>
</dbReference>
<feature type="transmembrane region" description="Helical" evidence="2">
    <location>
        <begin position="230"/>
        <end position="251"/>
    </location>
</feature>
<comment type="caution">
    <text evidence="3">The sequence shown here is derived from an EMBL/GenBank/DDBJ whole genome shotgun (WGS) entry which is preliminary data.</text>
</comment>
<sequence>MCFLFTDPELLQVHKKPRLLYRTFTNFLDSIDDLELQFANLNMDKKGGTLSENEASPNCQRFEPRDFKDLTGHTFGTIPPDFKPVLTIPWSERPDQGISELAADLTIIERFTTVTQSEQSITTSIPRRLTPGTEIEIVTIIDGTKFVPPSSTSDVTGPSQESEHTSLKETTTEVLSLSTETTLLAPSSYRSSEGRSWTTSYTTDSSTELLPPSSSPIASETSGLSDTTRYIIGGFVGFCTLCVAMFIFCLVRSCVKGPKPRHREQHELQNEPRYQPRQELQSEPRHEPRYGPQYGASTNVAVTVCNNHAEIQPQQAVPDCGWKA</sequence>
<evidence type="ECO:0000313" key="3">
    <source>
        <dbReference type="EMBL" id="RKL36234.1"/>
    </source>
</evidence>
<proteinExistence type="predicted"/>
<evidence type="ECO:0000256" key="2">
    <source>
        <dbReference type="SAM" id="Phobius"/>
    </source>
</evidence>
<feature type="region of interest" description="Disordered" evidence="1">
    <location>
        <begin position="260"/>
        <end position="292"/>
    </location>
</feature>
<name>A0A420T479_GIBIN</name>
<evidence type="ECO:0000256" key="1">
    <source>
        <dbReference type="SAM" id="MobiDB-lite"/>
    </source>
</evidence>
<feature type="compositionally biased region" description="Low complexity" evidence="1">
    <location>
        <begin position="196"/>
        <end position="216"/>
    </location>
</feature>
<dbReference type="EMBL" id="MRDB01000029">
    <property type="protein sequence ID" value="RKL36234.1"/>
    <property type="molecule type" value="Genomic_DNA"/>
</dbReference>
<feature type="compositionally biased region" description="Basic and acidic residues" evidence="1">
    <location>
        <begin position="161"/>
        <end position="171"/>
    </location>
</feature>
<organism evidence="3 4">
    <name type="scientific">Gibberella intermedia</name>
    <name type="common">Bulb rot disease fungus</name>
    <name type="synonym">Fusarium proliferatum</name>
    <dbReference type="NCBI Taxonomy" id="948311"/>
    <lineage>
        <taxon>Eukaryota</taxon>
        <taxon>Fungi</taxon>
        <taxon>Dikarya</taxon>
        <taxon>Ascomycota</taxon>
        <taxon>Pezizomycotina</taxon>
        <taxon>Sordariomycetes</taxon>
        <taxon>Hypocreomycetidae</taxon>
        <taxon>Hypocreales</taxon>
        <taxon>Nectriaceae</taxon>
        <taxon>Fusarium</taxon>
        <taxon>Fusarium fujikuroi species complex</taxon>
    </lineage>
</organism>
<gene>
    <name evidence="3" type="ORF">BFJ72_g8363</name>
</gene>
<keyword evidence="2" id="KW-0812">Transmembrane</keyword>
<keyword evidence="2" id="KW-1133">Transmembrane helix</keyword>
<feature type="compositionally biased region" description="Polar residues" evidence="1">
    <location>
        <begin position="149"/>
        <end position="160"/>
    </location>
</feature>
<keyword evidence="2" id="KW-0472">Membrane</keyword>
<dbReference type="AlphaFoldDB" id="A0A420T479"/>
<evidence type="ECO:0000313" key="4">
    <source>
        <dbReference type="Proteomes" id="UP000283569"/>
    </source>
</evidence>
<feature type="region of interest" description="Disordered" evidence="1">
    <location>
        <begin position="148"/>
        <end position="172"/>
    </location>
</feature>
<reference evidence="3 4" key="1">
    <citation type="journal article" date="2018" name="Sci. Rep.">
        <title>Characterisation of pathogen-specific regions and novel effector candidates in Fusarium oxysporum f. sp. cepae.</title>
        <authorList>
            <person name="Armitage A.D."/>
            <person name="Taylor A."/>
            <person name="Sobczyk M.K."/>
            <person name="Baxter L."/>
            <person name="Greenfield B.P."/>
            <person name="Bates H.J."/>
            <person name="Wilson F."/>
            <person name="Jackson A.C."/>
            <person name="Ott S."/>
            <person name="Harrison R.J."/>
            <person name="Clarkson J.P."/>
        </authorList>
    </citation>
    <scope>NUCLEOTIDE SEQUENCE [LARGE SCALE GENOMIC DNA]</scope>
    <source>
        <strain evidence="3 4">Fp_A8</strain>
    </source>
</reference>
<protein>
    <submittedName>
        <fullName evidence="3">Uncharacterized protein</fullName>
    </submittedName>
</protein>
<accession>A0A420T479</accession>
<feature type="compositionally biased region" description="Basic and acidic residues" evidence="1">
    <location>
        <begin position="264"/>
        <end position="289"/>
    </location>
</feature>
<feature type="region of interest" description="Disordered" evidence="1">
    <location>
        <begin position="186"/>
        <end position="223"/>
    </location>
</feature>